<feature type="compositionally biased region" description="Basic residues" evidence="1">
    <location>
        <begin position="57"/>
        <end position="67"/>
    </location>
</feature>
<feature type="compositionally biased region" description="Basic and acidic residues" evidence="1">
    <location>
        <begin position="114"/>
        <end position="139"/>
    </location>
</feature>
<evidence type="ECO:0000313" key="2">
    <source>
        <dbReference type="Proteomes" id="UP000887569"/>
    </source>
</evidence>
<evidence type="ECO:0000256" key="1">
    <source>
        <dbReference type="SAM" id="MobiDB-lite"/>
    </source>
</evidence>
<accession>A0A915BAC8</accession>
<name>A0A915BAC8_PARUN</name>
<proteinExistence type="predicted"/>
<feature type="compositionally biased region" description="Basic and acidic residues" evidence="1">
    <location>
        <begin position="28"/>
        <end position="56"/>
    </location>
</feature>
<feature type="compositionally biased region" description="Low complexity" evidence="1">
    <location>
        <begin position="140"/>
        <end position="149"/>
    </location>
</feature>
<feature type="region of interest" description="Disordered" evidence="1">
    <location>
        <begin position="233"/>
        <end position="259"/>
    </location>
</feature>
<dbReference type="Proteomes" id="UP000887569">
    <property type="component" value="Unplaced"/>
</dbReference>
<feature type="compositionally biased region" description="Acidic residues" evidence="1">
    <location>
        <begin position="89"/>
        <end position="102"/>
    </location>
</feature>
<dbReference type="WBParaSite" id="PgR032X_g095_t01">
    <property type="protein sequence ID" value="PgR032X_g095_t01"/>
    <property type="gene ID" value="PgR032X_g095"/>
</dbReference>
<evidence type="ECO:0000313" key="3">
    <source>
        <dbReference type="WBParaSite" id="PgR032X_g095_t01"/>
    </source>
</evidence>
<protein>
    <submittedName>
        <fullName evidence="3">Uncharacterized protein</fullName>
    </submittedName>
</protein>
<dbReference type="AlphaFoldDB" id="A0A915BAC8"/>
<sequence>VTLEADRVISDGDSHQNGEEGTPAITSKVDEDAVDKNDKKQNRDVEKLNEKEISREKVKKLRERKVKMNGGEKRPLRLQAGSDISEVAALDEVEIDSEEEEKEERKKELKVKKGSKDNAGKKVHEAMGKKRNNEEDKQASGKMKAKSSSKGGGCRQDDESPNEDESETKQTKAYNNHPRALSTTDDEHKKDTHKKSKNSATKRRPHSNRKAHKKLTKIVQVDPAVLLAEQHREEVGASEVTIKKKAKARGVAQKSSRKL</sequence>
<feature type="compositionally biased region" description="Basic residues" evidence="1">
    <location>
        <begin position="191"/>
        <end position="216"/>
    </location>
</feature>
<organism evidence="2 3">
    <name type="scientific">Parascaris univalens</name>
    <name type="common">Nematode worm</name>
    <dbReference type="NCBI Taxonomy" id="6257"/>
    <lineage>
        <taxon>Eukaryota</taxon>
        <taxon>Metazoa</taxon>
        <taxon>Ecdysozoa</taxon>
        <taxon>Nematoda</taxon>
        <taxon>Chromadorea</taxon>
        <taxon>Rhabditida</taxon>
        <taxon>Spirurina</taxon>
        <taxon>Ascaridomorpha</taxon>
        <taxon>Ascaridoidea</taxon>
        <taxon>Ascarididae</taxon>
        <taxon>Parascaris</taxon>
    </lineage>
</organism>
<reference evidence="3" key="1">
    <citation type="submission" date="2022-11" db="UniProtKB">
        <authorList>
            <consortium name="WormBaseParasite"/>
        </authorList>
    </citation>
    <scope>IDENTIFICATION</scope>
</reference>
<keyword evidence="2" id="KW-1185">Reference proteome</keyword>
<feature type="region of interest" description="Disordered" evidence="1">
    <location>
        <begin position="1"/>
        <end position="217"/>
    </location>
</feature>
<feature type="compositionally biased region" description="Basic and acidic residues" evidence="1">
    <location>
        <begin position="1"/>
        <end position="18"/>
    </location>
</feature>